<dbReference type="PANTHER" id="PTHR35011">
    <property type="entry name" value="2,3-DIKETO-L-GULONATE TRAP TRANSPORTER SMALL PERMEASE PROTEIN YIAM"/>
    <property type="match status" value="1"/>
</dbReference>
<evidence type="ECO:0000256" key="1">
    <source>
        <dbReference type="ARBA" id="ARBA00004429"/>
    </source>
</evidence>
<comment type="subcellular location">
    <subcellularLocation>
        <location evidence="1">Cell inner membrane</location>
        <topology evidence="1">Multi-pass membrane protein</topology>
    </subcellularLocation>
</comment>
<keyword evidence="2" id="KW-0813">Transport</keyword>
<evidence type="ECO:0000256" key="9">
    <source>
        <dbReference type="SAM" id="Phobius"/>
    </source>
</evidence>
<keyword evidence="7 9" id="KW-0472">Membrane</keyword>
<dbReference type="PANTHER" id="PTHR35011:SF2">
    <property type="entry name" value="2,3-DIKETO-L-GULONATE TRAP TRANSPORTER SMALL PERMEASE PROTEIN YIAM"/>
    <property type="match status" value="1"/>
</dbReference>
<evidence type="ECO:0000256" key="5">
    <source>
        <dbReference type="ARBA" id="ARBA00022692"/>
    </source>
</evidence>
<reference evidence="11 12" key="1">
    <citation type="submission" date="2021-02" db="EMBL/GenBank/DDBJ databases">
        <title>Complete genome of Desulfoluna sp. strain ASN36.</title>
        <authorList>
            <person name="Takahashi A."/>
            <person name="Kojima H."/>
            <person name="Fukui M."/>
        </authorList>
    </citation>
    <scope>NUCLEOTIDE SEQUENCE [LARGE SCALE GENOMIC DNA]</scope>
    <source>
        <strain evidence="11 12">ASN36</strain>
    </source>
</reference>
<feature type="transmembrane region" description="Helical" evidence="9">
    <location>
        <begin position="88"/>
        <end position="110"/>
    </location>
</feature>
<feature type="domain" description="Tripartite ATP-independent periplasmic transporters DctQ component" evidence="10">
    <location>
        <begin position="29"/>
        <end position="154"/>
    </location>
</feature>
<evidence type="ECO:0000256" key="2">
    <source>
        <dbReference type="ARBA" id="ARBA00022448"/>
    </source>
</evidence>
<sequence>MSVIVGKIDRAVTFFEEWTLFLTVLAALVALFASVVLRYGFNHSLAWSEELVRLVIIYTTFVGCSRAVKNGAMVRIDALVQFFPKLKQPLLLFSYAATLLFAGILIVYGIQMVMLQLKTGQKTIIMQIPMAWLYCVLPLSGGLMGFRALVQAGGLVTTRGAGPREGGESDSSKEGR</sequence>
<keyword evidence="5 9" id="KW-0812">Transmembrane</keyword>
<name>A0ABM7PEJ5_9BACT</name>
<comment type="similarity">
    <text evidence="8">Belongs to the TRAP transporter small permease family.</text>
</comment>
<keyword evidence="6 9" id="KW-1133">Transmembrane helix</keyword>
<protein>
    <recommendedName>
        <fullName evidence="10">Tripartite ATP-independent periplasmic transporters DctQ component domain-containing protein</fullName>
    </recommendedName>
</protein>
<evidence type="ECO:0000313" key="11">
    <source>
        <dbReference type="EMBL" id="BCS95953.1"/>
    </source>
</evidence>
<dbReference type="InterPro" id="IPR055348">
    <property type="entry name" value="DctQ"/>
</dbReference>
<evidence type="ECO:0000256" key="3">
    <source>
        <dbReference type="ARBA" id="ARBA00022475"/>
    </source>
</evidence>
<evidence type="ECO:0000256" key="6">
    <source>
        <dbReference type="ARBA" id="ARBA00022989"/>
    </source>
</evidence>
<keyword evidence="12" id="KW-1185">Reference proteome</keyword>
<evidence type="ECO:0000259" key="10">
    <source>
        <dbReference type="Pfam" id="PF04290"/>
    </source>
</evidence>
<feature type="transmembrane region" description="Helical" evidence="9">
    <location>
        <begin position="131"/>
        <end position="150"/>
    </location>
</feature>
<gene>
    <name evidence="11" type="ORF">DSLASN_15850</name>
</gene>
<evidence type="ECO:0000256" key="4">
    <source>
        <dbReference type="ARBA" id="ARBA00022519"/>
    </source>
</evidence>
<keyword evidence="4" id="KW-0997">Cell inner membrane</keyword>
<proteinExistence type="inferred from homology"/>
<feature type="transmembrane region" description="Helical" evidence="9">
    <location>
        <begin position="20"/>
        <end position="39"/>
    </location>
</feature>
<feature type="transmembrane region" description="Helical" evidence="9">
    <location>
        <begin position="51"/>
        <end position="68"/>
    </location>
</feature>
<dbReference type="InterPro" id="IPR007387">
    <property type="entry name" value="TRAP_DctQ"/>
</dbReference>
<dbReference type="RefSeq" id="WP_236892308.1">
    <property type="nucleotide sequence ID" value="NZ_AP024488.1"/>
</dbReference>
<accession>A0ABM7PEJ5</accession>
<dbReference type="EMBL" id="AP024488">
    <property type="protein sequence ID" value="BCS95953.1"/>
    <property type="molecule type" value="Genomic_DNA"/>
</dbReference>
<evidence type="ECO:0000313" key="12">
    <source>
        <dbReference type="Proteomes" id="UP001320148"/>
    </source>
</evidence>
<dbReference type="Pfam" id="PF04290">
    <property type="entry name" value="DctQ"/>
    <property type="match status" value="1"/>
</dbReference>
<dbReference type="Proteomes" id="UP001320148">
    <property type="component" value="Chromosome"/>
</dbReference>
<evidence type="ECO:0000256" key="8">
    <source>
        <dbReference type="ARBA" id="ARBA00038436"/>
    </source>
</evidence>
<evidence type="ECO:0000256" key="7">
    <source>
        <dbReference type="ARBA" id="ARBA00023136"/>
    </source>
</evidence>
<keyword evidence="3" id="KW-1003">Cell membrane</keyword>
<organism evidence="11 12">
    <name type="scientific">Desulfoluna limicola</name>
    <dbReference type="NCBI Taxonomy" id="2810562"/>
    <lineage>
        <taxon>Bacteria</taxon>
        <taxon>Pseudomonadati</taxon>
        <taxon>Thermodesulfobacteriota</taxon>
        <taxon>Desulfobacteria</taxon>
        <taxon>Desulfobacterales</taxon>
        <taxon>Desulfolunaceae</taxon>
        <taxon>Desulfoluna</taxon>
    </lineage>
</organism>